<protein>
    <submittedName>
        <fullName evidence="3">Uncharacterized protein</fullName>
    </submittedName>
</protein>
<feature type="transmembrane region" description="Helical" evidence="2">
    <location>
        <begin position="12"/>
        <end position="31"/>
    </location>
</feature>
<evidence type="ECO:0000256" key="2">
    <source>
        <dbReference type="SAM" id="Phobius"/>
    </source>
</evidence>
<name>A0AAW2ZI68_9EUKA</name>
<evidence type="ECO:0000313" key="3">
    <source>
        <dbReference type="EMBL" id="KAL0488490.1"/>
    </source>
</evidence>
<feature type="region of interest" description="Disordered" evidence="1">
    <location>
        <begin position="360"/>
        <end position="381"/>
    </location>
</feature>
<evidence type="ECO:0000256" key="1">
    <source>
        <dbReference type="SAM" id="MobiDB-lite"/>
    </source>
</evidence>
<gene>
    <name evidence="3" type="ORF">AKO1_015198</name>
</gene>
<proteinExistence type="predicted"/>
<sequence>MQGIGTGDTEYIVMIVAYAAMLVLFTILLFYKWSKERTGAVFTVFEVFVGLLQFFFALRICVLSFLLYLRYGYLPAFIGKATSADALDNANLDNSAQNLLIFWELLSIGGSDVLYAALTCLIYKWRLLLTADYQGCLSLVVVMNVVTSFVSVTLVLMQFAFNKATMAFVHATYYYVAFNYAVLSVLLFYYAYHLSLVVEGYRHRTDLAFQVREVVFSIRDSCLAISVAVFIRAVAIAVDNVGYRFLLTGSSYQVIWNIVFKYVFWIVPELVAVIMAGSAFVDTEDFHGVIAIQDAKNKGSIPQVQAFQDDEDRVFENVPNVEVQGLNELLEQERRAGKQVPNVAPMVSEVELQDMTREITSKPKQNDVGRNGDYIMLDDEQ</sequence>
<feature type="transmembrane region" description="Helical" evidence="2">
    <location>
        <begin position="222"/>
        <end position="242"/>
    </location>
</feature>
<comment type="caution">
    <text evidence="3">The sequence shown here is derived from an EMBL/GenBank/DDBJ whole genome shotgun (WGS) entry which is preliminary data.</text>
</comment>
<dbReference type="EMBL" id="JAOPGA020001443">
    <property type="protein sequence ID" value="KAL0488490.1"/>
    <property type="molecule type" value="Genomic_DNA"/>
</dbReference>
<feature type="transmembrane region" description="Helical" evidence="2">
    <location>
        <begin position="173"/>
        <end position="192"/>
    </location>
</feature>
<evidence type="ECO:0000313" key="4">
    <source>
        <dbReference type="Proteomes" id="UP001431209"/>
    </source>
</evidence>
<feature type="transmembrane region" description="Helical" evidence="2">
    <location>
        <begin position="43"/>
        <end position="69"/>
    </location>
</feature>
<feature type="transmembrane region" description="Helical" evidence="2">
    <location>
        <begin position="135"/>
        <end position="161"/>
    </location>
</feature>
<keyword evidence="2" id="KW-0472">Membrane</keyword>
<feature type="transmembrane region" description="Helical" evidence="2">
    <location>
        <begin position="262"/>
        <end position="281"/>
    </location>
</feature>
<keyword evidence="4" id="KW-1185">Reference proteome</keyword>
<accession>A0AAW2ZI68</accession>
<keyword evidence="2" id="KW-1133">Transmembrane helix</keyword>
<dbReference type="Proteomes" id="UP001431209">
    <property type="component" value="Unassembled WGS sequence"/>
</dbReference>
<reference evidence="3 4" key="1">
    <citation type="submission" date="2024-03" db="EMBL/GenBank/DDBJ databases">
        <title>The Acrasis kona genome and developmental transcriptomes reveal deep origins of eukaryotic multicellular pathways.</title>
        <authorList>
            <person name="Sheikh S."/>
            <person name="Fu C.-J."/>
            <person name="Brown M.W."/>
            <person name="Baldauf S.L."/>
        </authorList>
    </citation>
    <scope>NUCLEOTIDE SEQUENCE [LARGE SCALE GENOMIC DNA]</scope>
    <source>
        <strain evidence="3 4">ATCC MYA-3509</strain>
    </source>
</reference>
<organism evidence="3 4">
    <name type="scientific">Acrasis kona</name>
    <dbReference type="NCBI Taxonomy" id="1008807"/>
    <lineage>
        <taxon>Eukaryota</taxon>
        <taxon>Discoba</taxon>
        <taxon>Heterolobosea</taxon>
        <taxon>Tetramitia</taxon>
        <taxon>Eutetramitia</taxon>
        <taxon>Acrasidae</taxon>
        <taxon>Acrasis</taxon>
    </lineage>
</organism>
<keyword evidence="2" id="KW-0812">Transmembrane</keyword>
<feature type="transmembrane region" description="Helical" evidence="2">
    <location>
        <begin position="100"/>
        <end position="123"/>
    </location>
</feature>
<dbReference type="AlphaFoldDB" id="A0AAW2ZI68"/>